<dbReference type="SUPFAM" id="SSF56112">
    <property type="entry name" value="Protein kinase-like (PK-like)"/>
    <property type="match status" value="1"/>
</dbReference>
<name>A0A2G8S9C0_9APHY</name>
<reference evidence="1 2" key="1">
    <citation type="journal article" date="2015" name="Sci. Rep.">
        <title>Chromosome-level genome map provides insights into diverse defense mechanisms in the medicinal fungus Ganoderma sinense.</title>
        <authorList>
            <person name="Zhu Y."/>
            <person name="Xu J."/>
            <person name="Sun C."/>
            <person name="Zhou S."/>
            <person name="Xu H."/>
            <person name="Nelson D.R."/>
            <person name="Qian J."/>
            <person name="Song J."/>
            <person name="Luo H."/>
            <person name="Xiang L."/>
            <person name="Li Y."/>
            <person name="Xu Z."/>
            <person name="Ji A."/>
            <person name="Wang L."/>
            <person name="Lu S."/>
            <person name="Hayward A."/>
            <person name="Sun W."/>
            <person name="Li X."/>
            <person name="Schwartz D.C."/>
            <person name="Wang Y."/>
            <person name="Chen S."/>
        </authorList>
    </citation>
    <scope>NUCLEOTIDE SEQUENCE [LARGE SCALE GENOMIC DNA]</scope>
    <source>
        <strain evidence="1 2">ZZ0214-1</strain>
    </source>
</reference>
<dbReference type="EMBL" id="AYKW01000015">
    <property type="protein sequence ID" value="PIL30349.1"/>
    <property type="molecule type" value="Genomic_DNA"/>
</dbReference>
<evidence type="ECO:0000313" key="2">
    <source>
        <dbReference type="Proteomes" id="UP000230002"/>
    </source>
</evidence>
<dbReference type="AlphaFoldDB" id="A0A2G8S9C0"/>
<sequence>MGGTEFRAMLNIEPYHFEFTFRKPYECIKASDVLDAAAGFLARYTHQHAQPMDARGVLLLRYLEEEDAFTAGSKHLPGDPISNEYPSTYTRLAANWCWTTGCNLSTKAVDGGSLLSYWAESHDATKVRWYVLLSVDPTPQFVPQGLKDGYELANQRRRYMEFVRTDVAARIATGLPSPSKVSAGVSKLPPEQKERTPISNGLCTRSDYGVNPIVIVPIFAEAHNMLRNLHLVNLELSSDLNGVNVKRTACKLIIAANKKCKNEKEFNTGIFEVLKELLHTEIFEFHLHYTLYDDRGKPLTELDWVAFCRTAHGWVCVPFSGEGKQRRGVGGDSILQNFCALQRLLAMDAKLRRFMELTACPILMLGVEGTDMRVWCMIFGAKICGSRLFDASLRKDMTALERLDLAIKLQIVRNTVRKLCEYYGSLHAATRPPTAPFLFPQPLALLQRLVPSPPPAVLDHLVSLRLHILETVETSKNPTRSLYSGVIFNVGWAAIPVLVKIVPSKYGAAAHQLLAEHDPPYAPRLFWCHEIIVGYTMVVMAKLEKPLVRDSLHPCKQDVDIVQRDIGEALRILHGANFVHGDVRQPNIIMTNDERAYLIDFDSADLAGVAEYPESLNPKIRWSGPASTLVSMPILKQHDLDRFQWTIDELNGVKVLPIPEKEPQQDAQEQEEIAEVAVDDGVDIELQLALAGGRIAF</sequence>
<accession>A0A2G8S9C0</accession>
<gene>
    <name evidence="1" type="ORF">GSI_07534</name>
</gene>
<proteinExistence type="predicted"/>
<dbReference type="OrthoDB" id="2801156at2759"/>
<evidence type="ECO:0000313" key="1">
    <source>
        <dbReference type="EMBL" id="PIL30349.1"/>
    </source>
</evidence>
<dbReference type="Gene3D" id="1.10.510.10">
    <property type="entry name" value="Transferase(Phosphotransferase) domain 1"/>
    <property type="match status" value="1"/>
</dbReference>
<evidence type="ECO:0008006" key="3">
    <source>
        <dbReference type="Google" id="ProtNLM"/>
    </source>
</evidence>
<keyword evidence="2" id="KW-1185">Reference proteome</keyword>
<protein>
    <recommendedName>
        <fullName evidence="3">Protein kinase domain-containing protein</fullName>
    </recommendedName>
</protein>
<comment type="caution">
    <text evidence="1">The sequence shown here is derived from an EMBL/GenBank/DDBJ whole genome shotgun (WGS) entry which is preliminary data.</text>
</comment>
<organism evidence="1 2">
    <name type="scientific">Ganoderma sinense ZZ0214-1</name>
    <dbReference type="NCBI Taxonomy" id="1077348"/>
    <lineage>
        <taxon>Eukaryota</taxon>
        <taxon>Fungi</taxon>
        <taxon>Dikarya</taxon>
        <taxon>Basidiomycota</taxon>
        <taxon>Agaricomycotina</taxon>
        <taxon>Agaricomycetes</taxon>
        <taxon>Polyporales</taxon>
        <taxon>Polyporaceae</taxon>
        <taxon>Ganoderma</taxon>
    </lineage>
</organism>
<dbReference type="InterPro" id="IPR011009">
    <property type="entry name" value="Kinase-like_dom_sf"/>
</dbReference>
<dbReference type="Proteomes" id="UP000230002">
    <property type="component" value="Unassembled WGS sequence"/>
</dbReference>